<organism evidence="2 3">
    <name type="scientific">Tritrichomonas foetus</name>
    <dbReference type="NCBI Taxonomy" id="1144522"/>
    <lineage>
        <taxon>Eukaryota</taxon>
        <taxon>Metamonada</taxon>
        <taxon>Parabasalia</taxon>
        <taxon>Tritrichomonadida</taxon>
        <taxon>Tritrichomonadidae</taxon>
        <taxon>Tritrichomonas</taxon>
    </lineage>
</organism>
<name>A0A1J4JVY1_9EUKA</name>
<protein>
    <submittedName>
        <fullName evidence="2">Uncharacterized protein</fullName>
    </submittedName>
</protein>
<feature type="transmembrane region" description="Helical" evidence="1">
    <location>
        <begin position="205"/>
        <end position="225"/>
    </location>
</feature>
<proteinExistence type="predicted"/>
<reference evidence="2" key="1">
    <citation type="submission" date="2016-10" db="EMBL/GenBank/DDBJ databases">
        <authorList>
            <person name="Benchimol M."/>
            <person name="Almeida L.G."/>
            <person name="Vasconcelos A.T."/>
            <person name="Perreira-Neves A."/>
            <person name="Rosa I.A."/>
            <person name="Tasca T."/>
            <person name="Bogo M.R."/>
            <person name="de Souza W."/>
        </authorList>
    </citation>
    <scope>NUCLEOTIDE SEQUENCE [LARGE SCALE GENOMIC DNA]</scope>
    <source>
        <strain evidence="2">K</strain>
    </source>
</reference>
<dbReference type="AlphaFoldDB" id="A0A1J4JVY1"/>
<dbReference type="Proteomes" id="UP000179807">
    <property type="component" value="Unassembled WGS sequence"/>
</dbReference>
<keyword evidence="3" id="KW-1185">Reference proteome</keyword>
<feature type="transmembrane region" description="Helical" evidence="1">
    <location>
        <begin position="63"/>
        <end position="82"/>
    </location>
</feature>
<keyword evidence="1" id="KW-1133">Transmembrane helix</keyword>
<feature type="transmembrane region" description="Helical" evidence="1">
    <location>
        <begin position="128"/>
        <end position="147"/>
    </location>
</feature>
<evidence type="ECO:0000256" key="1">
    <source>
        <dbReference type="SAM" id="Phobius"/>
    </source>
</evidence>
<keyword evidence="1" id="KW-0472">Membrane</keyword>
<keyword evidence="1" id="KW-0812">Transmembrane</keyword>
<accession>A0A1J4JVY1</accession>
<evidence type="ECO:0000313" key="3">
    <source>
        <dbReference type="Proteomes" id="UP000179807"/>
    </source>
</evidence>
<feature type="transmembrane region" description="Helical" evidence="1">
    <location>
        <begin position="159"/>
        <end position="185"/>
    </location>
</feature>
<feature type="transmembrane region" description="Helical" evidence="1">
    <location>
        <begin position="98"/>
        <end position="116"/>
    </location>
</feature>
<dbReference type="EMBL" id="MLAK01000900">
    <property type="protein sequence ID" value="OHT01686.1"/>
    <property type="molecule type" value="Genomic_DNA"/>
</dbReference>
<evidence type="ECO:0000313" key="2">
    <source>
        <dbReference type="EMBL" id="OHT01686.1"/>
    </source>
</evidence>
<comment type="caution">
    <text evidence="2">The sequence shown here is derived from an EMBL/GenBank/DDBJ whole genome shotgun (WGS) entry which is preliminary data.</text>
</comment>
<sequence length="296" mass="34798">MTYVNISRDKCLPYLNIIECRNGYNWTLKMIIIIFIMLSIFTLIQLIPSIFKKALGSYQQATFWVSLIITEVFHFLACFIPFPEKELYLLYLSDFSRSFVYLTVASQAIILIRLSNQKLANFLDYTKYLCNVFIAISLAIIIFNWTYQIQKMMIKLEDYFRYLCISFEIFSKGFFIVVGSIGFIFDKKVVRFLTSFYQKTMKLNIFLTAFLSLMWIAYVLIWDEFNPNFVYILVAQNYPQRRSKYIYSISTVDFLVNDIPLMVVSISMLIILKVEIKSVELDSVEDTNSVIHSALI</sequence>
<dbReference type="GeneID" id="94842638"/>
<dbReference type="RefSeq" id="XP_068354822.1">
    <property type="nucleotide sequence ID" value="XM_068507934.1"/>
</dbReference>
<dbReference type="VEuPathDB" id="TrichDB:TRFO_31437"/>
<feature type="transmembrane region" description="Helical" evidence="1">
    <location>
        <begin position="31"/>
        <end position="51"/>
    </location>
</feature>
<gene>
    <name evidence="2" type="ORF">TRFO_31437</name>
</gene>